<comment type="subunit">
    <text evidence="5">Heterooligomer composed of large and small subunits.</text>
</comment>
<dbReference type="RefSeq" id="WP_210509372.1">
    <property type="nucleotide sequence ID" value="NZ_JAFIDN010000001.1"/>
</dbReference>
<evidence type="ECO:0000256" key="5">
    <source>
        <dbReference type="HAMAP-Rule" id="MF_00378"/>
    </source>
</evidence>
<feature type="domain" description="Exonuclease VII large subunit C-terminal" evidence="7">
    <location>
        <begin position="132"/>
        <end position="419"/>
    </location>
</feature>
<evidence type="ECO:0000256" key="6">
    <source>
        <dbReference type="RuleBase" id="RU004355"/>
    </source>
</evidence>
<sequence>MTDLFNQPKEDPVHILSVSELTGELKMMIEDHFDWINVRGEVSQPKTSRNGHLYFTLKDDTAQLPCVMWRSKRQSQDYLPEHGDEIVAAGPLQVYAPHGRYQMIVQSLRPAGLGALQQAFEQLKKKLQDEGLFDENRKKPIPRFPEVIGIVTSATGAAFQDMKNTLEKRYPLCEIRLFHASVQGSQAAPEISDAIRFFSGQDDIELLIIGRGGGSLEDLWAFNEEIVARAIAECRIPVISAVGHETDFSISDFVADARAATPTQAIIMAVPDQNDLKMKIEDLQMTLEMRVKQLLEKHKETVSRFLDNYALHKVRQRIARNKEQLEWKKQQAGQLLRIQIRNRHEEIRRLSDAVQNSVSTLLLQKKSRWNELHQKVLAADPNKPLKKGYTRIRQQGAWIRSSHNFRSDAGFEIEWSDKTTPIDRAKK</sequence>
<keyword evidence="2 5" id="KW-0540">Nuclease</keyword>
<dbReference type="GO" id="GO:0006308">
    <property type="term" value="P:DNA catabolic process"/>
    <property type="evidence" value="ECO:0007669"/>
    <property type="project" value="UniProtKB-UniRule"/>
</dbReference>
<dbReference type="InterPro" id="IPR003753">
    <property type="entry name" value="Exonuc_VII_L"/>
</dbReference>
<keyword evidence="3 5" id="KW-0378">Hydrolase</keyword>
<keyword evidence="10" id="KW-1185">Reference proteome</keyword>
<comment type="catalytic activity">
    <reaction evidence="5 6">
        <text>Exonucleolytic cleavage in either 5'- to 3'- or 3'- to 5'-direction to yield nucleoside 5'-phosphates.</text>
        <dbReference type="EC" id="3.1.11.6"/>
    </reaction>
</comment>
<accession>A0A8J7RH68</accession>
<name>A0A8J7RH68_9BACT</name>
<comment type="function">
    <text evidence="5">Bidirectionally degrades single-stranded DNA into large acid-insoluble oligonucleotides, which are then degraded further into small acid-soluble oligonucleotides.</text>
</comment>
<proteinExistence type="inferred from homology"/>
<dbReference type="Pfam" id="PF02601">
    <property type="entry name" value="Exonuc_VII_L"/>
    <property type="match status" value="1"/>
</dbReference>
<dbReference type="NCBIfam" id="TIGR00237">
    <property type="entry name" value="xseA"/>
    <property type="match status" value="1"/>
</dbReference>
<dbReference type="InterPro" id="IPR025824">
    <property type="entry name" value="OB-fold_nuc-bd_dom"/>
</dbReference>
<evidence type="ECO:0000256" key="2">
    <source>
        <dbReference type="ARBA" id="ARBA00022722"/>
    </source>
</evidence>
<dbReference type="GO" id="GO:0005737">
    <property type="term" value="C:cytoplasm"/>
    <property type="evidence" value="ECO:0007669"/>
    <property type="project" value="UniProtKB-SubCell"/>
</dbReference>
<keyword evidence="4 5" id="KW-0269">Exonuclease</keyword>
<evidence type="ECO:0000256" key="4">
    <source>
        <dbReference type="ARBA" id="ARBA00022839"/>
    </source>
</evidence>
<comment type="caution">
    <text evidence="9">The sequence shown here is derived from an EMBL/GenBank/DDBJ whole genome shotgun (WGS) entry which is preliminary data.</text>
</comment>
<evidence type="ECO:0000256" key="3">
    <source>
        <dbReference type="ARBA" id="ARBA00022801"/>
    </source>
</evidence>
<dbReference type="AlphaFoldDB" id="A0A8J7RH68"/>
<gene>
    <name evidence="5 9" type="primary">xseA</name>
    <name evidence="9" type="ORF">NATSA_00525</name>
</gene>
<dbReference type="EMBL" id="JAFIDN010000001">
    <property type="protein sequence ID" value="MBP3191137.1"/>
    <property type="molecule type" value="Genomic_DNA"/>
</dbReference>
<dbReference type="PANTHER" id="PTHR30008:SF0">
    <property type="entry name" value="EXODEOXYRIBONUCLEASE 7 LARGE SUBUNIT"/>
    <property type="match status" value="1"/>
</dbReference>
<evidence type="ECO:0000259" key="7">
    <source>
        <dbReference type="Pfam" id="PF02601"/>
    </source>
</evidence>
<dbReference type="InterPro" id="IPR020579">
    <property type="entry name" value="Exonuc_VII_lsu_C"/>
</dbReference>
<comment type="subcellular location">
    <subcellularLocation>
        <location evidence="5 6">Cytoplasm</location>
    </subcellularLocation>
</comment>
<keyword evidence="1 5" id="KW-0963">Cytoplasm</keyword>
<dbReference type="PANTHER" id="PTHR30008">
    <property type="entry name" value="EXODEOXYRIBONUCLEASE 7 LARGE SUBUNIT"/>
    <property type="match status" value="1"/>
</dbReference>
<dbReference type="GO" id="GO:0008855">
    <property type="term" value="F:exodeoxyribonuclease VII activity"/>
    <property type="evidence" value="ECO:0007669"/>
    <property type="project" value="UniProtKB-UniRule"/>
</dbReference>
<comment type="similarity">
    <text evidence="5 6">Belongs to the XseA family.</text>
</comment>
<reference evidence="9" key="1">
    <citation type="submission" date="2021-02" db="EMBL/GenBank/DDBJ databases">
        <title>Natronogracilivirga saccharolytica gen. nov. sp. nov. a new anaerobic, haloalkiliphilic carbohydrate-fermenting bacterium from soda lake and proposing of Cyclonatronumiaceae fam. nov. in the phylum Balneolaeota.</title>
        <authorList>
            <person name="Zhilina T.N."/>
            <person name="Sorokin D.Y."/>
            <person name="Zavarzina D.G."/>
            <person name="Toshchakov S.V."/>
            <person name="Kublanov I.V."/>
        </authorList>
    </citation>
    <scope>NUCLEOTIDE SEQUENCE</scope>
    <source>
        <strain evidence="9">Z-1702</strain>
    </source>
</reference>
<protein>
    <recommendedName>
        <fullName evidence="5">Exodeoxyribonuclease 7 large subunit</fullName>
        <ecNumber evidence="5">3.1.11.6</ecNumber>
    </recommendedName>
    <alternativeName>
        <fullName evidence="5">Exodeoxyribonuclease VII large subunit</fullName>
        <shortName evidence="5">Exonuclease VII large subunit</shortName>
    </alternativeName>
</protein>
<dbReference type="Gene3D" id="2.40.50.1010">
    <property type="match status" value="1"/>
</dbReference>
<dbReference type="Pfam" id="PF13742">
    <property type="entry name" value="tRNA_anti_2"/>
    <property type="match status" value="1"/>
</dbReference>
<dbReference type="Proteomes" id="UP000673975">
    <property type="component" value="Unassembled WGS sequence"/>
</dbReference>
<evidence type="ECO:0000313" key="9">
    <source>
        <dbReference type="EMBL" id="MBP3191137.1"/>
    </source>
</evidence>
<evidence type="ECO:0000313" key="10">
    <source>
        <dbReference type="Proteomes" id="UP000673975"/>
    </source>
</evidence>
<dbReference type="EC" id="3.1.11.6" evidence="5"/>
<dbReference type="GO" id="GO:0009318">
    <property type="term" value="C:exodeoxyribonuclease VII complex"/>
    <property type="evidence" value="ECO:0007669"/>
    <property type="project" value="UniProtKB-UniRule"/>
</dbReference>
<organism evidence="9 10">
    <name type="scientific">Natronogracilivirga saccharolytica</name>
    <dbReference type="NCBI Taxonomy" id="2812953"/>
    <lineage>
        <taxon>Bacteria</taxon>
        <taxon>Pseudomonadati</taxon>
        <taxon>Balneolota</taxon>
        <taxon>Balneolia</taxon>
        <taxon>Balneolales</taxon>
        <taxon>Cyclonatronaceae</taxon>
        <taxon>Natronogracilivirga</taxon>
    </lineage>
</organism>
<evidence type="ECO:0000259" key="8">
    <source>
        <dbReference type="Pfam" id="PF13742"/>
    </source>
</evidence>
<dbReference type="GO" id="GO:0003676">
    <property type="term" value="F:nucleic acid binding"/>
    <property type="evidence" value="ECO:0007669"/>
    <property type="project" value="InterPro"/>
</dbReference>
<dbReference type="CDD" id="cd04489">
    <property type="entry name" value="ExoVII_LU_OBF"/>
    <property type="match status" value="1"/>
</dbReference>
<dbReference type="HAMAP" id="MF_00378">
    <property type="entry name" value="Exonuc_7_L"/>
    <property type="match status" value="1"/>
</dbReference>
<feature type="domain" description="OB-fold nucleic acid binding" evidence="8">
    <location>
        <begin position="16"/>
        <end position="108"/>
    </location>
</feature>
<evidence type="ECO:0000256" key="1">
    <source>
        <dbReference type="ARBA" id="ARBA00022490"/>
    </source>
</evidence>